<dbReference type="GO" id="GO:0000011">
    <property type="term" value="P:vacuole inheritance"/>
    <property type="evidence" value="ECO:0007669"/>
    <property type="project" value="TreeGrafter"/>
</dbReference>
<gene>
    <name evidence="3" type="primary">VAC7</name>
    <name evidence="3" type="ORF">LSUE1_G007401</name>
</gene>
<feature type="compositionally biased region" description="Polar residues" evidence="1">
    <location>
        <begin position="1"/>
        <end position="41"/>
    </location>
</feature>
<evidence type="ECO:0000256" key="1">
    <source>
        <dbReference type="SAM" id="MobiDB-lite"/>
    </source>
</evidence>
<keyword evidence="2" id="KW-1133">Transmembrane helix</keyword>
<feature type="compositionally biased region" description="Low complexity" evidence="1">
    <location>
        <begin position="323"/>
        <end position="333"/>
    </location>
</feature>
<reference evidence="3 4" key="1">
    <citation type="submission" date="2018-05" db="EMBL/GenBank/DDBJ databases">
        <title>Genome sequencing and assembly of the regulated plant pathogen Lachnellula willkommii and related sister species for the development of diagnostic species identification markers.</title>
        <authorList>
            <person name="Giroux E."/>
            <person name="Bilodeau G."/>
        </authorList>
    </citation>
    <scope>NUCLEOTIDE SEQUENCE [LARGE SCALE GENOMIC DNA]</scope>
    <source>
        <strain evidence="3 4">CBS 268.59</strain>
    </source>
</reference>
<dbReference type="AlphaFoldDB" id="A0A8T9CCF9"/>
<accession>A0A8T9CCF9</accession>
<dbReference type="EMBL" id="QGMK01000464">
    <property type="protein sequence ID" value="TVY81530.1"/>
    <property type="molecule type" value="Genomic_DNA"/>
</dbReference>
<sequence length="956" mass="101925">MSSSDRPFNSISGTSQETAEPVNTTDTTAAAGSNQTSSTPSKLVRDSSTSSTATTKKLNPKRTPTPSAGNSPLPSRESSPVRPPLAKPSSSTARSSGPGRSRKNSVHDASPSRSSSTHTNPPSAAATQRALSAASIPALQPAASEPNIRAPVPQKPSFTSEIKDAPRWPVSPRLRSPPPVNKPSLTSPRKPELESPTINVQRSSQASEHQEGKQARADHEIEDSLLAPGMRTPARGASGASSTLETVQEISQPNTPSRSLDGSLEKSEAGSIRAPSENGSNASTIKQKASLSAASESGSESGGKGEIKMRSTPAPPVTALRPSAPAAKSYGASAGAGRGKPSGEISTRNMTVEAETVSSVPQVNVGGPGPNGSIRAKPSSETIRPKKEKKKTGRKTPSVTSGTGEPPNSSKPRHYQNSIRNIPPACWSPERAYGQGSYSPSSIRSGATSPTIENRFHDSQFIVPAAQIVIPASRRPSLRSMRTVSSLLIRSHPASSKADIFEAKVASAVDEANSSDSEETFVYESNPPDITDQPRRYHSRTPSATSMASQIDQRKGPRSAVEGGHNMATKKSMKFAHSSYNSAGQETTTGEDDGKGTTRSNMGTARGTAHHHHIGRWGRNGGNGHASLFDNESPFPNATKAKFSGNTPKTSSRPTSPRYSVSRPAGNGKKSSSIQGYDLDDGADDERTPLISTVRSVRSNRRRTGGSMRQLEHQASRQDRSLFARFAGCFVLSIMILLVISGAVIFTFATTRPLTDVKILALKNVLASEQDVIFDMLVTGRNPNIVAVVVDSSDLVLFAKSKYAGTDSEWWTHPPHQFLRRAFRTKWSWDDDDDDDLGDDPSTNPNLEIGHVFELDSPLTFEGSPFKHSRSQSLGQIRIGHPGNQTSPAGSERWGKVLQHEFELLVRGTLKYTLPLNQKVHSISVDARATVKPNAADQDPDAVHIIQSLPAGNTRA</sequence>
<feature type="compositionally biased region" description="Polar residues" evidence="1">
    <location>
        <begin position="277"/>
        <end position="287"/>
    </location>
</feature>
<dbReference type="OrthoDB" id="1204at2759"/>
<evidence type="ECO:0000313" key="3">
    <source>
        <dbReference type="EMBL" id="TVY81530.1"/>
    </source>
</evidence>
<feature type="region of interest" description="Disordered" evidence="1">
    <location>
        <begin position="580"/>
        <end position="714"/>
    </location>
</feature>
<dbReference type="PANTHER" id="PTHR28258">
    <property type="entry name" value="VACUOLAR SEGREGATION PROTEIN 7"/>
    <property type="match status" value="1"/>
</dbReference>
<evidence type="ECO:0000313" key="4">
    <source>
        <dbReference type="Proteomes" id="UP000469558"/>
    </source>
</evidence>
<dbReference type="PANTHER" id="PTHR28258:SF1">
    <property type="entry name" value="VACUOLAR SEGREGATION PROTEIN 7"/>
    <property type="match status" value="1"/>
</dbReference>
<name>A0A8T9CCF9_9HELO</name>
<feature type="transmembrane region" description="Helical" evidence="2">
    <location>
        <begin position="722"/>
        <end position="749"/>
    </location>
</feature>
<dbReference type="GO" id="GO:1903778">
    <property type="term" value="P:protein localization to vacuolar membrane"/>
    <property type="evidence" value="ECO:0007669"/>
    <property type="project" value="TreeGrafter"/>
</dbReference>
<protein>
    <submittedName>
        <fullName evidence="3">Vacuolar segregation protein</fullName>
    </submittedName>
</protein>
<keyword evidence="2" id="KW-0812">Transmembrane</keyword>
<feature type="compositionally biased region" description="Polar residues" evidence="1">
    <location>
        <begin position="239"/>
        <end position="260"/>
    </location>
</feature>
<feature type="compositionally biased region" description="Polar residues" evidence="1">
    <location>
        <begin position="111"/>
        <end position="122"/>
    </location>
</feature>
<keyword evidence="4" id="KW-1185">Reference proteome</keyword>
<feature type="compositionally biased region" description="Polar residues" evidence="1">
    <location>
        <begin position="62"/>
        <end position="78"/>
    </location>
</feature>
<dbReference type="GO" id="GO:0000329">
    <property type="term" value="C:fungal-type vacuole membrane"/>
    <property type="evidence" value="ECO:0007669"/>
    <property type="project" value="TreeGrafter"/>
</dbReference>
<dbReference type="Pfam" id="PF12751">
    <property type="entry name" value="Vac7"/>
    <property type="match status" value="2"/>
</dbReference>
<feature type="compositionally biased region" description="Low complexity" evidence="1">
    <location>
        <begin position="123"/>
        <end position="135"/>
    </location>
</feature>
<keyword evidence="2" id="KW-0472">Membrane</keyword>
<feature type="compositionally biased region" description="Polar residues" evidence="1">
    <location>
        <begin position="436"/>
        <end position="451"/>
    </location>
</feature>
<dbReference type="GO" id="GO:0010513">
    <property type="term" value="P:positive regulation of phosphatidylinositol biosynthetic process"/>
    <property type="evidence" value="ECO:0007669"/>
    <property type="project" value="TreeGrafter"/>
</dbReference>
<evidence type="ECO:0000256" key="2">
    <source>
        <dbReference type="SAM" id="Phobius"/>
    </source>
</evidence>
<feature type="compositionally biased region" description="Basic and acidic residues" evidence="1">
    <location>
        <begin position="208"/>
        <end position="219"/>
    </location>
</feature>
<feature type="compositionally biased region" description="Polar residues" evidence="1">
    <location>
        <begin position="644"/>
        <end position="659"/>
    </location>
</feature>
<dbReference type="InterPro" id="IPR024260">
    <property type="entry name" value="Vac7"/>
</dbReference>
<feature type="compositionally biased region" description="Polar residues" evidence="1">
    <location>
        <begin position="196"/>
        <end position="207"/>
    </location>
</feature>
<organism evidence="3 4">
    <name type="scientific">Lachnellula suecica</name>
    <dbReference type="NCBI Taxonomy" id="602035"/>
    <lineage>
        <taxon>Eukaryota</taxon>
        <taxon>Fungi</taxon>
        <taxon>Dikarya</taxon>
        <taxon>Ascomycota</taxon>
        <taxon>Pezizomycotina</taxon>
        <taxon>Leotiomycetes</taxon>
        <taxon>Helotiales</taxon>
        <taxon>Lachnaceae</taxon>
        <taxon>Lachnellula</taxon>
    </lineage>
</organism>
<feature type="region of interest" description="Disordered" evidence="1">
    <location>
        <begin position="516"/>
        <end position="564"/>
    </location>
</feature>
<feature type="compositionally biased region" description="Low complexity" evidence="1">
    <location>
        <begin position="288"/>
        <end position="299"/>
    </location>
</feature>
<proteinExistence type="predicted"/>
<dbReference type="Proteomes" id="UP000469558">
    <property type="component" value="Unassembled WGS sequence"/>
</dbReference>
<feature type="compositionally biased region" description="Polar residues" evidence="1">
    <location>
        <begin position="540"/>
        <end position="551"/>
    </location>
</feature>
<comment type="caution">
    <text evidence="3">The sequence shown here is derived from an EMBL/GenBank/DDBJ whole genome shotgun (WGS) entry which is preliminary data.</text>
</comment>
<feature type="region of interest" description="Disordered" evidence="1">
    <location>
        <begin position="1"/>
        <end position="451"/>
    </location>
</feature>
<dbReference type="GO" id="GO:0070772">
    <property type="term" value="C:PAS complex"/>
    <property type="evidence" value="ECO:0007669"/>
    <property type="project" value="TreeGrafter"/>
</dbReference>
<feature type="compositionally biased region" description="Polar residues" evidence="1">
    <location>
        <begin position="398"/>
        <end position="420"/>
    </location>
</feature>